<proteinExistence type="inferred from homology"/>
<organism evidence="8 9">
    <name type="scientific">Polysphondylium violaceum</name>
    <dbReference type="NCBI Taxonomy" id="133409"/>
    <lineage>
        <taxon>Eukaryota</taxon>
        <taxon>Amoebozoa</taxon>
        <taxon>Evosea</taxon>
        <taxon>Eumycetozoa</taxon>
        <taxon>Dictyostelia</taxon>
        <taxon>Dictyosteliales</taxon>
        <taxon>Dictyosteliaceae</taxon>
        <taxon>Polysphondylium</taxon>
    </lineage>
</organism>
<keyword evidence="9" id="KW-1185">Reference proteome</keyword>
<dbReference type="PANTHER" id="PTHR10165">
    <property type="entry name" value="LIPID PHOSPHATE PHOSPHATASE"/>
    <property type="match status" value="1"/>
</dbReference>
<evidence type="ECO:0000256" key="4">
    <source>
        <dbReference type="ARBA" id="ARBA00022989"/>
    </source>
</evidence>
<dbReference type="GO" id="GO:0046839">
    <property type="term" value="P:phospholipid dephosphorylation"/>
    <property type="evidence" value="ECO:0007669"/>
    <property type="project" value="TreeGrafter"/>
</dbReference>
<dbReference type="CDD" id="cd03390">
    <property type="entry name" value="PAP2_containing_1_like"/>
    <property type="match status" value="1"/>
</dbReference>
<evidence type="ECO:0000313" key="8">
    <source>
        <dbReference type="EMBL" id="KAF2073081.1"/>
    </source>
</evidence>
<feature type="transmembrane region" description="Helical" evidence="6">
    <location>
        <begin position="179"/>
        <end position="198"/>
    </location>
</feature>
<dbReference type="GO" id="GO:0006644">
    <property type="term" value="P:phospholipid metabolic process"/>
    <property type="evidence" value="ECO:0007669"/>
    <property type="project" value="InterPro"/>
</dbReference>
<gene>
    <name evidence="8" type="ORF">CYY_005606</name>
</gene>
<keyword evidence="5 6" id="KW-0472">Membrane</keyword>
<dbReference type="Proteomes" id="UP000695562">
    <property type="component" value="Unassembled WGS sequence"/>
</dbReference>
<feature type="transmembrane region" description="Helical" evidence="6">
    <location>
        <begin position="149"/>
        <end position="167"/>
    </location>
</feature>
<dbReference type="Pfam" id="PF01569">
    <property type="entry name" value="PAP2"/>
    <property type="match status" value="1"/>
</dbReference>
<evidence type="ECO:0000313" key="9">
    <source>
        <dbReference type="Proteomes" id="UP000695562"/>
    </source>
</evidence>
<comment type="similarity">
    <text evidence="2">Belongs to the PA-phosphatase related phosphoesterase family.</text>
</comment>
<reference evidence="8" key="1">
    <citation type="submission" date="2020-01" db="EMBL/GenBank/DDBJ databases">
        <title>Development of genomics and gene disruption for Polysphondylium violaceum indicates a role for the polyketide synthase stlB in stalk morphogenesis.</title>
        <authorList>
            <person name="Narita B."/>
            <person name="Kawabe Y."/>
            <person name="Kin K."/>
            <person name="Saito T."/>
            <person name="Gibbs R."/>
            <person name="Kuspa A."/>
            <person name="Muzny D."/>
            <person name="Queller D."/>
            <person name="Richards S."/>
            <person name="Strassman J."/>
            <person name="Sucgang R."/>
            <person name="Worley K."/>
            <person name="Schaap P."/>
        </authorList>
    </citation>
    <scope>NUCLEOTIDE SEQUENCE</scope>
    <source>
        <strain evidence="8">QSvi11</strain>
    </source>
</reference>
<dbReference type="SUPFAM" id="SSF48317">
    <property type="entry name" value="Acid phosphatase/Vanadium-dependent haloperoxidase"/>
    <property type="match status" value="1"/>
</dbReference>
<name>A0A8J4US25_9MYCE</name>
<dbReference type="EMBL" id="AJWJ01000228">
    <property type="protein sequence ID" value="KAF2073081.1"/>
    <property type="molecule type" value="Genomic_DNA"/>
</dbReference>
<comment type="subcellular location">
    <subcellularLocation>
        <location evidence="1">Membrane</location>
        <topology evidence="1">Multi-pass membrane protein</topology>
    </subcellularLocation>
</comment>
<feature type="transmembrane region" description="Helical" evidence="6">
    <location>
        <begin position="20"/>
        <end position="40"/>
    </location>
</feature>
<evidence type="ECO:0000256" key="6">
    <source>
        <dbReference type="SAM" id="Phobius"/>
    </source>
</evidence>
<dbReference type="InterPro" id="IPR036938">
    <property type="entry name" value="PAP2/HPO_sf"/>
</dbReference>
<evidence type="ECO:0000256" key="3">
    <source>
        <dbReference type="ARBA" id="ARBA00022692"/>
    </source>
</evidence>
<feature type="transmembrane region" description="Helical" evidence="6">
    <location>
        <begin position="98"/>
        <end position="118"/>
    </location>
</feature>
<feature type="domain" description="Phosphatidic acid phosphatase type 2/haloperoxidase" evidence="7">
    <location>
        <begin position="97"/>
        <end position="225"/>
    </location>
</feature>
<evidence type="ECO:0000259" key="7">
    <source>
        <dbReference type="SMART" id="SM00014"/>
    </source>
</evidence>
<dbReference type="InterPro" id="IPR000326">
    <property type="entry name" value="PAP2/HPO"/>
</dbReference>
<dbReference type="OrthoDB" id="10030083at2759"/>
<sequence>MIQKVGYYTKHKWFTKNHIYDWVSCLSIFVVEQILTNFVINPRIRYEPTNFTLVDYPLIPDIVPAWLLLIICILLPLAIFGGFYAYYRNSHDLHHAALGLVQTFTVTMLFTDFLKIIASRYRPDYAARVALEGVASRLARDGRLSFPSGHSSLSFSCMAFLSFYIAGKTKVFRKDGGSMWKVLLCLVPFMISSLIAVSRTVDYHHDFSDITAGAFIGLSCGVFIYFVNFNSLFSKECALPKSRVSPNYAKDHGLLYSEREYTSLAISSDL</sequence>
<dbReference type="AlphaFoldDB" id="A0A8J4US25"/>
<dbReference type="Gene3D" id="1.20.144.10">
    <property type="entry name" value="Phosphatidic acid phosphatase type 2/haloperoxidase"/>
    <property type="match status" value="1"/>
</dbReference>
<comment type="caution">
    <text evidence="8">The sequence shown here is derived from an EMBL/GenBank/DDBJ whole genome shotgun (WGS) entry which is preliminary data.</text>
</comment>
<accession>A0A8J4US25</accession>
<dbReference type="PANTHER" id="PTHR10165:SF35">
    <property type="entry name" value="RE23632P"/>
    <property type="match status" value="1"/>
</dbReference>
<dbReference type="InterPro" id="IPR043216">
    <property type="entry name" value="PAP-like"/>
</dbReference>
<evidence type="ECO:0000256" key="2">
    <source>
        <dbReference type="ARBA" id="ARBA00008816"/>
    </source>
</evidence>
<feature type="transmembrane region" description="Helical" evidence="6">
    <location>
        <begin position="65"/>
        <end position="86"/>
    </location>
</feature>
<keyword evidence="4 6" id="KW-1133">Transmembrane helix</keyword>
<protein>
    <recommendedName>
        <fullName evidence="7">Phosphatidic acid phosphatase type 2/haloperoxidase domain-containing protein</fullName>
    </recommendedName>
</protein>
<dbReference type="GO" id="GO:0016020">
    <property type="term" value="C:membrane"/>
    <property type="evidence" value="ECO:0007669"/>
    <property type="project" value="UniProtKB-SubCell"/>
</dbReference>
<evidence type="ECO:0000256" key="5">
    <source>
        <dbReference type="ARBA" id="ARBA00023136"/>
    </source>
</evidence>
<evidence type="ECO:0000256" key="1">
    <source>
        <dbReference type="ARBA" id="ARBA00004141"/>
    </source>
</evidence>
<feature type="transmembrane region" description="Helical" evidence="6">
    <location>
        <begin position="210"/>
        <end position="233"/>
    </location>
</feature>
<dbReference type="GO" id="GO:0008195">
    <property type="term" value="F:phosphatidate phosphatase activity"/>
    <property type="evidence" value="ECO:0007669"/>
    <property type="project" value="TreeGrafter"/>
</dbReference>
<dbReference type="SMART" id="SM00014">
    <property type="entry name" value="acidPPc"/>
    <property type="match status" value="1"/>
</dbReference>
<keyword evidence="3 6" id="KW-0812">Transmembrane</keyword>